<gene>
    <name evidence="6" type="primary">rimI</name>
    <name evidence="6" type="ORF">ACFO5I_07260</name>
</gene>
<comment type="caution">
    <text evidence="6">The sequence shown here is derived from an EMBL/GenBank/DDBJ whole genome shotgun (WGS) entry which is preliminary data.</text>
</comment>
<proteinExistence type="inferred from homology"/>
<dbReference type="EMBL" id="JBHSGS010000040">
    <property type="protein sequence ID" value="MFC4719530.1"/>
    <property type="molecule type" value="Genomic_DNA"/>
</dbReference>
<organism evidence="6 7">
    <name type="scientific">Enterococcus lemanii</name>
    <dbReference type="NCBI Taxonomy" id="1159752"/>
    <lineage>
        <taxon>Bacteria</taxon>
        <taxon>Bacillati</taxon>
        <taxon>Bacillota</taxon>
        <taxon>Bacilli</taxon>
        <taxon>Lactobacillales</taxon>
        <taxon>Enterococcaceae</taxon>
        <taxon>Enterococcus</taxon>
    </lineage>
</organism>
<evidence type="ECO:0000256" key="1">
    <source>
        <dbReference type="ARBA" id="ARBA00005395"/>
    </source>
</evidence>
<dbReference type="InterPro" id="IPR006464">
    <property type="entry name" value="AcTrfase_RimI/Ard1"/>
</dbReference>
<dbReference type="PROSITE" id="PS51186">
    <property type="entry name" value="GNAT"/>
    <property type="match status" value="1"/>
</dbReference>
<evidence type="ECO:0000313" key="6">
    <source>
        <dbReference type="EMBL" id="MFC4719530.1"/>
    </source>
</evidence>
<name>A0ABV9MVJ3_9ENTE</name>
<evidence type="ECO:0000256" key="2">
    <source>
        <dbReference type="ARBA" id="ARBA00022490"/>
    </source>
</evidence>
<keyword evidence="6" id="KW-0689">Ribosomal protein</keyword>
<evidence type="ECO:0000256" key="4">
    <source>
        <dbReference type="ARBA" id="ARBA00023315"/>
    </source>
</evidence>
<dbReference type="Proteomes" id="UP001595969">
    <property type="component" value="Unassembled WGS sequence"/>
</dbReference>
<dbReference type="RefSeq" id="WP_204653098.1">
    <property type="nucleotide sequence ID" value="NZ_JAFBFD010000005.1"/>
</dbReference>
<dbReference type="InterPro" id="IPR050680">
    <property type="entry name" value="YpeA/RimI_acetyltransf"/>
</dbReference>
<dbReference type="GO" id="GO:0005840">
    <property type="term" value="C:ribosome"/>
    <property type="evidence" value="ECO:0007669"/>
    <property type="project" value="UniProtKB-KW"/>
</dbReference>
<dbReference type="PANTHER" id="PTHR43420:SF44">
    <property type="entry name" value="ACETYLTRANSFERASE YPEA"/>
    <property type="match status" value="1"/>
</dbReference>
<keyword evidence="7" id="KW-1185">Reference proteome</keyword>
<dbReference type="CDD" id="cd04301">
    <property type="entry name" value="NAT_SF"/>
    <property type="match status" value="1"/>
</dbReference>
<keyword evidence="4 6" id="KW-0012">Acyltransferase</keyword>
<evidence type="ECO:0000256" key="3">
    <source>
        <dbReference type="ARBA" id="ARBA00022679"/>
    </source>
</evidence>
<dbReference type="InterPro" id="IPR000182">
    <property type="entry name" value="GNAT_dom"/>
</dbReference>
<dbReference type="SUPFAM" id="SSF55729">
    <property type="entry name" value="Acyl-CoA N-acyltransferases (Nat)"/>
    <property type="match status" value="1"/>
</dbReference>
<feature type="domain" description="N-acetyltransferase" evidence="5">
    <location>
        <begin position="32"/>
        <end position="178"/>
    </location>
</feature>
<dbReference type="Gene3D" id="3.40.630.30">
    <property type="match status" value="1"/>
</dbReference>
<dbReference type="GO" id="GO:0008999">
    <property type="term" value="F:protein-N-terminal-alanine acetyltransferase activity"/>
    <property type="evidence" value="ECO:0007669"/>
    <property type="project" value="UniProtKB-EC"/>
</dbReference>
<dbReference type="InterPro" id="IPR016181">
    <property type="entry name" value="Acyl_CoA_acyltransferase"/>
</dbReference>
<reference evidence="7" key="1">
    <citation type="journal article" date="2019" name="Int. J. Syst. Evol. Microbiol.">
        <title>The Global Catalogue of Microorganisms (GCM) 10K type strain sequencing project: providing services to taxonomists for standard genome sequencing and annotation.</title>
        <authorList>
            <consortium name="The Broad Institute Genomics Platform"/>
            <consortium name="The Broad Institute Genome Sequencing Center for Infectious Disease"/>
            <person name="Wu L."/>
            <person name="Ma J."/>
        </authorList>
    </citation>
    <scope>NUCLEOTIDE SEQUENCE [LARGE SCALE GENOMIC DNA]</scope>
    <source>
        <strain evidence="7">CGMCC 1.19032</strain>
    </source>
</reference>
<dbReference type="Pfam" id="PF00583">
    <property type="entry name" value="Acetyltransf_1"/>
    <property type="match status" value="1"/>
</dbReference>
<sequence>MWKKFNPFQYTFLKNRKIKYKPQNVTLKNQLFVIRQIEFSDMKALLDVERLTYAGETPWTKSAFLAEIYSRYPHLYLAVIHEGEMIGFMGVRVFRGDAHITNIALIPAWQNFGLGAILMAEAEKFAYKNRCQTMSLEVRIGNKDAQRFYRRLDFVSRKVIKNYYTEENEDAIDMVKYL</sequence>
<keyword evidence="2" id="KW-0963">Cytoplasm</keyword>
<accession>A0ABV9MVJ3</accession>
<dbReference type="PANTHER" id="PTHR43420">
    <property type="entry name" value="ACETYLTRANSFERASE"/>
    <property type="match status" value="1"/>
</dbReference>
<protein>
    <submittedName>
        <fullName evidence="6">Ribosomal protein S18-alanine N-acetyltransferase</fullName>
        <ecNumber evidence="6">2.3.1.266</ecNumber>
    </submittedName>
</protein>
<dbReference type="EC" id="2.3.1.266" evidence="6"/>
<dbReference type="NCBIfam" id="TIGR01575">
    <property type="entry name" value="rimI"/>
    <property type="match status" value="1"/>
</dbReference>
<evidence type="ECO:0000259" key="5">
    <source>
        <dbReference type="PROSITE" id="PS51186"/>
    </source>
</evidence>
<keyword evidence="3 6" id="KW-0808">Transferase</keyword>
<comment type="similarity">
    <text evidence="1">Belongs to the acetyltransferase family. RimI subfamily.</text>
</comment>
<keyword evidence="6" id="KW-0687">Ribonucleoprotein</keyword>
<evidence type="ECO:0000313" key="7">
    <source>
        <dbReference type="Proteomes" id="UP001595969"/>
    </source>
</evidence>